<keyword evidence="2" id="KW-1185">Reference proteome</keyword>
<accession>A0A0A8XB01</accession>
<dbReference type="AlphaFoldDB" id="A0A0A8XB01"/>
<organism evidence="1 2">
    <name type="scientific">Mesobacillus selenatarsenatis (strain DSM 18680 / JCM 14380 / FERM P-15431 / SF-1)</name>
    <dbReference type="NCBI Taxonomy" id="1321606"/>
    <lineage>
        <taxon>Bacteria</taxon>
        <taxon>Bacillati</taxon>
        <taxon>Bacillota</taxon>
        <taxon>Bacilli</taxon>
        <taxon>Bacillales</taxon>
        <taxon>Bacillaceae</taxon>
        <taxon>Mesobacillus</taxon>
    </lineage>
</organism>
<protein>
    <submittedName>
        <fullName evidence="1">Uncharacterized protein</fullName>
    </submittedName>
</protein>
<proteinExistence type="predicted"/>
<dbReference type="EMBL" id="BASE01000079">
    <property type="protein sequence ID" value="GAM15331.1"/>
    <property type="molecule type" value="Genomic_DNA"/>
</dbReference>
<evidence type="ECO:0000313" key="1">
    <source>
        <dbReference type="EMBL" id="GAM15331.1"/>
    </source>
</evidence>
<dbReference type="Proteomes" id="UP000031014">
    <property type="component" value="Unassembled WGS sequence"/>
</dbReference>
<name>A0A0A8XB01_MESS1</name>
<gene>
    <name evidence="1" type="ORF">SAMD00020551_3488</name>
</gene>
<comment type="caution">
    <text evidence="1">The sequence shown here is derived from an EMBL/GenBank/DDBJ whole genome shotgun (WGS) entry which is preliminary data.</text>
</comment>
<sequence>MQKFYCEHCRLLYDEMRLCKKCGGAAEKQIWIEVQKQSNEK</sequence>
<evidence type="ECO:0000313" key="2">
    <source>
        <dbReference type="Proteomes" id="UP000031014"/>
    </source>
</evidence>
<reference evidence="1 2" key="1">
    <citation type="submission" date="2013-06" db="EMBL/GenBank/DDBJ databases">
        <title>Whole genome shotgun sequence of Bacillus selenatarsenatis SF-1.</title>
        <authorList>
            <person name="Kuroda M."/>
            <person name="Sei K."/>
            <person name="Yamashita M."/>
            <person name="Ike M."/>
        </authorList>
    </citation>
    <scope>NUCLEOTIDE SEQUENCE [LARGE SCALE GENOMIC DNA]</scope>
    <source>
        <strain evidence="1 2">SF-1</strain>
    </source>
</reference>